<evidence type="ECO:0000313" key="2">
    <source>
        <dbReference type="EMBL" id="HGQ65190.1"/>
    </source>
</evidence>
<dbReference type="InterPro" id="IPR007355">
    <property type="entry name" value="DUF424"/>
</dbReference>
<evidence type="ECO:0000313" key="1">
    <source>
        <dbReference type="EMBL" id="HGQ36225.1"/>
    </source>
</evidence>
<dbReference type="AlphaFoldDB" id="A0A7C4NQR0"/>
<dbReference type="Pfam" id="PF04242">
    <property type="entry name" value="DUF424"/>
    <property type="match status" value="1"/>
</dbReference>
<gene>
    <name evidence="2" type="ORF">ENU08_08110</name>
    <name evidence="1" type="ORF">ENU41_06070</name>
</gene>
<proteinExistence type="predicted"/>
<reference evidence="2" key="1">
    <citation type="journal article" date="2020" name="mSystems">
        <title>Genome- and Community-Level Interaction Insights into Carbon Utilization and Element Cycling Functions of Hydrothermarchaeota in Hydrothermal Sediment.</title>
        <authorList>
            <person name="Zhou Z."/>
            <person name="Liu Y."/>
            <person name="Xu W."/>
            <person name="Pan J."/>
            <person name="Luo Z.H."/>
            <person name="Li M."/>
        </authorList>
    </citation>
    <scope>NUCLEOTIDE SEQUENCE [LARGE SCALE GENOMIC DNA]</scope>
    <source>
        <strain evidence="2">SpSt-637</strain>
        <strain evidence="1">SpSt-667</strain>
    </source>
</reference>
<sequence>MYILESNFYLKIHQYQGYLIVAVCDEEILGKVFKESDVILNVSPNFYKGEIVGFEKALEAIKSADIAVITGKRIVEKLAEIGLISKDFALKVGDQLHVQIVREVLSIDKILR</sequence>
<dbReference type="EMBL" id="DTCK01000039">
    <property type="protein sequence ID" value="HGQ36225.1"/>
    <property type="molecule type" value="Genomic_DNA"/>
</dbReference>
<organism evidence="2">
    <name type="scientific">Ignisphaera aggregans</name>
    <dbReference type="NCBI Taxonomy" id="334771"/>
    <lineage>
        <taxon>Archaea</taxon>
        <taxon>Thermoproteota</taxon>
        <taxon>Thermoprotei</taxon>
        <taxon>Desulfurococcales</taxon>
        <taxon>Desulfurococcaceae</taxon>
        <taxon>Ignisphaera</taxon>
    </lineage>
</organism>
<dbReference type="EMBL" id="DTBD01000073">
    <property type="protein sequence ID" value="HGQ65190.1"/>
    <property type="molecule type" value="Genomic_DNA"/>
</dbReference>
<comment type="caution">
    <text evidence="2">The sequence shown here is derived from an EMBL/GenBank/DDBJ whole genome shotgun (WGS) entry which is preliminary data.</text>
</comment>
<name>A0A7C4NQR0_9CREN</name>
<accession>A0A7C4NQR0</accession>
<protein>
    <submittedName>
        <fullName evidence="2">DUF424 family protein</fullName>
    </submittedName>
</protein>
<dbReference type="Gene3D" id="3.30.1860.10">
    <property type="entry name" value="uncharacterized conserved protein from methanopyrus kandleri domain like"/>
    <property type="match status" value="1"/>
</dbReference>